<proteinExistence type="predicted"/>
<dbReference type="PANTHER" id="PTHR45947:SF3">
    <property type="entry name" value="SULFOQUINOVOSYL TRANSFERASE SQD2"/>
    <property type="match status" value="1"/>
</dbReference>
<evidence type="ECO:0008006" key="5">
    <source>
        <dbReference type="Google" id="ProtNLM"/>
    </source>
</evidence>
<reference evidence="3 4" key="1">
    <citation type="journal article" date="2017" name="Nature">
        <title>Atmospheric trace gases support primary production in Antarctic desert surface soil.</title>
        <authorList>
            <person name="Ji M."/>
            <person name="Greening C."/>
            <person name="Vanwonterghem I."/>
            <person name="Carere C.R."/>
            <person name="Bay S.K."/>
            <person name="Steen J.A."/>
            <person name="Montgomery K."/>
            <person name="Lines T."/>
            <person name="Beardall J."/>
            <person name="van Dorst J."/>
            <person name="Snape I."/>
            <person name="Stott M.B."/>
            <person name="Hugenholtz P."/>
            <person name="Ferrari B.C."/>
        </authorList>
    </citation>
    <scope>NUCLEOTIDE SEQUENCE [LARGE SCALE GENOMIC DNA]</scope>
    <source>
        <strain evidence="3">RRmetagenome_bin12</strain>
    </source>
</reference>
<dbReference type="Gene3D" id="3.40.50.2000">
    <property type="entry name" value="Glycogen Phosphorylase B"/>
    <property type="match status" value="2"/>
</dbReference>
<dbReference type="Pfam" id="PF00534">
    <property type="entry name" value="Glycos_transf_1"/>
    <property type="match status" value="1"/>
</dbReference>
<dbReference type="Proteomes" id="UP000248724">
    <property type="component" value="Unassembled WGS sequence"/>
</dbReference>
<dbReference type="AlphaFoldDB" id="A0A2W5Z2B9"/>
<evidence type="ECO:0000313" key="3">
    <source>
        <dbReference type="EMBL" id="PZR79362.1"/>
    </source>
</evidence>
<name>A0A2W5Z2B9_9BACT</name>
<dbReference type="EMBL" id="QHBU01000211">
    <property type="protein sequence ID" value="PZR79362.1"/>
    <property type="molecule type" value="Genomic_DNA"/>
</dbReference>
<sequence length="395" mass="43725">MAGERIVKVCLVSPYDYMHPGGVTEHVRHLADVLRERDHQVTVLAPSSRVGDEHGIPGYVRIGRSVPVKSNGSVARIALSFHLVRRVRALLDDSDFDVVHYHEPLVPSLPITVLRFHRGANVGTFHTAARRNLGYYYGRPFLGRYFKRLHACIAVSVPARDFISRYFPGDYRIVPNGIDTSRFRPGQPPVAELRTPGMKTLLFVGRMEERKGFGILLEAYAQLRRRRADLRLVAVGDGPQREGYERQVDSFGIPDVLFSGRISNEMLPRYYTSADIFCSPATGGESFGIVLLEAMASGVPVLASAIPGFTAVIDAGKDGLLVPPNQPRVLAQAIDTLLNDDDLSRAMSANGLRTAQRYDWHRVADSVLDVYEEARGRSRVHMVAAGVHRQVSGMG</sequence>
<evidence type="ECO:0000259" key="2">
    <source>
        <dbReference type="Pfam" id="PF13439"/>
    </source>
</evidence>
<feature type="domain" description="Glycosyl transferase family 1" evidence="1">
    <location>
        <begin position="198"/>
        <end position="351"/>
    </location>
</feature>
<dbReference type="GO" id="GO:0016758">
    <property type="term" value="F:hexosyltransferase activity"/>
    <property type="evidence" value="ECO:0007669"/>
    <property type="project" value="TreeGrafter"/>
</dbReference>
<dbReference type="Pfam" id="PF13439">
    <property type="entry name" value="Glyco_transf_4"/>
    <property type="match status" value="1"/>
</dbReference>
<evidence type="ECO:0000313" key="4">
    <source>
        <dbReference type="Proteomes" id="UP000248724"/>
    </source>
</evidence>
<gene>
    <name evidence="3" type="ORF">DLM65_10980</name>
</gene>
<dbReference type="PANTHER" id="PTHR45947">
    <property type="entry name" value="SULFOQUINOVOSYL TRANSFERASE SQD2"/>
    <property type="match status" value="1"/>
</dbReference>
<feature type="domain" description="Glycosyltransferase subfamily 4-like N-terminal" evidence="2">
    <location>
        <begin position="20"/>
        <end position="182"/>
    </location>
</feature>
<protein>
    <recommendedName>
        <fullName evidence="5">Glycosyltransferase family 1 protein</fullName>
    </recommendedName>
</protein>
<comment type="caution">
    <text evidence="3">The sequence shown here is derived from an EMBL/GenBank/DDBJ whole genome shotgun (WGS) entry which is preliminary data.</text>
</comment>
<dbReference type="CDD" id="cd03801">
    <property type="entry name" value="GT4_PimA-like"/>
    <property type="match status" value="1"/>
</dbReference>
<dbReference type="InterPro" id="IPR001296">
    <property type="entry name" value="Glyco_trans_1"/>
</dbReference>
<evidence type="ECO:0000259" key="1">
    <source>
        <dbReference type="Pfam" id="PF00534"/>
    </source>
</evidence>
<dbReference type="InterPro" id="IPR050194">
    <property type="entry name" value="Glycosyltransferase_grp1"/>
</dbReference>
<dbReference type="SUPFAM" id="SSF53756">
    <property type="entry name" value="UDP-Glycosyltransferase/glycogen phosphorylase"/>
    <property type="match status" value="1"/>
</dbReference>
<organism evidence="3 4">
    <name type="scientific">Candidatus Aeolococcus gillhamiae</name>
    <dbReference type="NCBI Taxonomy" id="3127015"/>
    <lineage>
        <taxon>Bacteria</taxon>
        <taxon>Bacillati</taxon>
        <taxon>Candidatus Dormiibacterota</taxon>
        <taxon>Candidatus Dormibacteria</taxon>
        <taxon>Candidatus Aeolococcales</taxon>
        <taxon>Candidatus Aeolococcaceae</taxon>
        <taxon>Candidatus Aeolococcus</taxon>
    </lineage>
</organism>
<accession>A0A2W5Z2B9</accession>
<dbReference type="InterPro" id="IPR028098">
    <property type="entry name" value="Glyco_trans_4-like_N"/>
</dbReference>